<dbReference type="PROSITE" id="PS01007">
    <property type="entry name" value="TRANSPOSASE_MUTATOR"/>
    <property type="match status" value="1"/>
</dbReference>
<dbReference type="EMBL" id="JACATZ010000003">
    <property type="protein sequence ID" value="NWJ47234.1"/>
    <property type="molecule type" value="Genomic_DNA"/>
</dbReference>
<name>A0A8T7M588_9CHLR</name>
<comment type="similarity">
    <text evidence="2">Belongs to the transposase mutator family.</text>
</comment>
<dbReference type="Proteomes" id="UP000521676">
    <property type="component" value="Unassembled WGS sequence"/>
</dbReference>
<evidence type="ECO:0000256" key="3">
    <source>
        <dbReference type="ARBA" id="ARBA00022578"/>
    </source>
</evidence>
<keyword evidence="5" id="KW-0233">DNA recombination</keyword>
<evidence type="ECO:0000256" key="2">
    <source>
        <dbReference type="ARBA" id="ARBA00010961"/>
    </source>
</evidence>
<dbReference type="GO" id="GO:0004803">
    <property type="term" value="F:transposase activity"/>
    <property type="evidence" value="ECO:0007669"/>
    <property type="project" value="InterPro"/>
</dbReference>
<dbReference type="AlphaFoldDB" id="A0A8T7M588"/>
<dbReference type="GO" id="GO:0006313">
    <property type="term" value="P:DNA transposition"/>
    <property type="evidence" value="ECO:0007669"/>
    <property type="project" value="InterPro"/>
</dbReference>
<gene>
    <name evidence="6" type="ORF">HXX08_15335</name>
</gene>
<evidence type="ECO:0000256" key="1">
    <source>
        <dbReference type="ARBA" id="ARBA00002190"/>
    </source>
</evidence>
<comment type="function">
    <text evidence="1">Required for the transposition of the insertion element.</text>
</comment>
<dbReference type="InterPro" id="IPR001207">
    <property type="entry name" value="Transposase_mutator"/>
</dbReference>
<sequence>MDGLNGFSEAIQAVFPYAQVQRCVIHQIRTSLRYVV</sequence>
<comment type="caution">
    <text evidence="6">The sequence shown here is derived from an EMBL/GenBank/DDBJ whole genome shotgun (WGS) entry which is preliminary data.</text>
</comment>
<evidence type="ECO:0000256" key="4">
    <source>
        <dbReference type="ARBA" id="ARBA00023125"/>
    </source>
</evidence>
<protein>
    <submittedName>
        <fullName evidence="6">Transposase</fullName>
    </submittedName>
</protein>
<dbReference type="Pfam" id="PF00872">
    <property type="entry name" value="Transposase_mut"/>
    <property type="match status" value="1"/>
</dbReference>
<keyword evidence="3" id="KW-0815">Transposition</keyword>
<dbReference type="GO" id="GO:0003677">
    <property type="term" value="F:DNA binding"/>
    <property type="evidence" value="ECO:0007669"/>
    <property type="project" value="UniProtKB-KW"/>
</dbReference>
<organism evidence="6 7">
    <name type="scientific">Candidatus Chlorohelix allophototropha</name>
    <dbReference type="NCBI Taxonomy" id="3003348"/>
    <lineage>
        <taxon>Bacteria</taxon>
        <taxon>Bacillati</taxon>
        <taxon>Chloroflexota</taxon>
        <taxon>Chloroflexia</taxon>
        <taxon>Candidatus Chloroheliales</taxon>
        <taxon>Candidatus Chloroheliaceae</taxon>
        <taxon>Candidatus Chlorohelix</taxon>
    </lineage>
</organism>
<keyword evidence="4" id="KW-0238">DNA-binding</keyword>
<evidence type="ECO:0000313" key="6">
    <source>
        <dbReference type="EMBL" id="NWJ47234.1"/>
    </source>
</evidence>
<proteinExistence type="inferred from homology"/>
<accession>A0A8T7M588</accession>
<evidence type="ECO:0000313" key="7">
    <source>
        <dbReference type="Proteomes" id="UP000521676"/>
    </source>
</evidence>
<reference evidence="6 7" key="1">
    <citation type="submission" date="2020-06" db="EMBL/GenBank/DDBJ databases">
        <title>Anoxygenic phototrophic Chloroflexota member uses a Type I reaction center.</title>
        <authorList>
            <person name="Tsuji J.M."/>
            <person name="Shaw N.A."/>
            <person name="Nagashima S."/>
            <person name="Venkiteswaran J."/>
            <person name="Schiff S.L."/>
            <person name="Hanada S."/>
            <person name="Tank M."/>
            <person name="Neufeld J.D."/>
        </authorList>
    </citation>
    <scope>NUCLEOTIDE SEQUENCE [LARGE SCALE GENOMIC DNA]</scope>
    <source>
        <strain evidence="6">L227-S17</strain>
    </source>
</reference>
<evidence type="ECO:0000256" key="5">
    <source>
        <dbReference type="ARBA" id="ARBA00023172"/>
    </source>
</evidence>